<keyword evidence="4" id="KW-1185">Reference proteome</keyword>
<reference evidence="4" key="1">
    <citation type="journal article" date="2019" name="Int. J. Syst. Evol. Microbiol.">
        <title>The Global Catalogue of Microorganisms (GCM) 10K type strain sequencing project: providing services to taxonomists for standard genome sequencing and annotation.</title>
        <authorList>
            <consortium name="The Broad Institute Genomics Platform"/>
            <consortium name="The Broad Institute Genome Sequencing Center for Infectious Disease"/>
            <person name="Wu L."/>
            <person name="Ma J."/>
        </authorList>
    </citation>
    <scope>NUCLEOTIDE SEQUENCE [LARGE SCALE GENOMIC DNA]</scope>
    <source>
        <strain evidence="4">JCM 16545</strain>
    </source>
</reference>
<dbReference type="CDD" id="cd03804">
    <property type="entry name" value="GT4_WbaZ-like"/>
    <property type="match status" value="1"/>
</dbReference>
<dbReference type="InterPro" id="IPR050194">
    <property type="entry name" value="Glycosyltransferase_grp1"/>
</dbReference>
<name>A0ABW4WSI4_9BACT</name>
<evidence type="ECO:0000259" key="1">
    <source>
        <dbReference type="Pfam" id="PF00534"/>
    </source>
</evidence>
<dbReference type="InterPro" id="IPR028098">
    <property type="entry name" value="Glyco_trans_4-like_N"/>
</dbReference>
<protein>
    <submittedName>
        <fullName evidence="3">Glycosyltransferase family 4 protein</fullName>
    </submittedName>
</protein>
<feature type="domain" description="Glycosyl transferase family 1" evidence="1">
    <location>
        <begin position="199"/>
        <end position="345"/>
    </location>
</feature>
<evidence type="ECO:0000259" key="2">
    <source>
        <dbReference type="Pfam" id="PF13439"/>
    </source>
</evidence>
<feature type="domain" description="Glycosyltransferase subfamily 4-like N-terminal" evidence="2">
    <location>
        <begin position="57"/>
        <end position="196"/>
    </location>
</feature>
<comment type="caution">
    <text evidence="3">The sequence shown here is derived from an EMBL/GenBank/DDBJ whole genome shotgun (WGS) entry which is preliminary data.</text>
</comment>
<dbReference type="Pfam" id="PF00534">
    <property type="entry name" value="Glycos_transf_1"/>
    <property type="match status" value="1"/>
</dbReference>
<dbReference type="RefSeq" id="WP_229961941.1">
    <property type="nucleotide sequence ID" value="NZ_JAJJWI010000016.1"/>
</dbReference>
<dbReference type="EMBL" id="JBHUHV010000008">
    <property type="protein sequence ID" value="MFD2065688.1"/>
    <property type="molecule type" value="Genomic_DNA"/>
</dbReference>
<dbReference type="PANTHER" id="PTHR45947:SF3">
    <property type="entry name" value="SULFOQUINOVOSYL TRANSFERASE SQD2"/>
    <property type="match status" value="1"/>
</dbReference>
<dbReference type="Gene3D" id="3.40.50.2000">
    <property type="entry name" value="Glycogen Phosphorylase B"/>
    <property type="match status" value="2"/>
</dbReference>
<dbReference type="Proteomes" id="UP001597369">
    <property type="component" value="Unassembled WGS sequence"/>
</dbReference>
<sequence>MLKNIKSALVQDWFYTNGGAEKCVQSFININPDFDVYALIDFLSTEDRHEIINGKDVNTSFIQKIPTAKSNHRKFLPLYPLAIEQFDLSTYDLILSSSSSVAKGVLTHSNQLHICYCHSPMRYAWDLYHQYLREANLTSGLKGWFAKYILHQMRIWDVAASNRVDHFIANSNYIAKRIAKVYNRQADVIYPPVNTQAFELNEQKEDFYLIASRMVPYKKIDVVVEAFALMPDKRLVVIGDGPDFNKIKAKATKNIDLLGYQPFSVLKEYMQKAKAFVFAAEEDFGIVPVEAQACGTPVIAYGKGGSKETIVSGKTGIFFYSQLPVPIKEAVLKFEKDSDSFIPSEIRKHAIKFSTQRFEDEITLFIKQKIELL</sequence>
<accession>A0ABW4WSI4</accession>
<gene>
    <name evidence="3" type="ORF">ACFSKU_02250</name>
</gene>
<organism evidence="3 4">
    <name type="scientific">Pontibacter silvestris</name>
    <dbReference type="NCBI Taxonomy" id="2305183"/>
    <lineage>
        <taxon>Bacteria</taxon>
        <taxon>Pseudomonadati</taxon>
        <taxon>Bacteroidota</taxon>
        <taxon>Cytophagia</taxon>
        <taxon>Cytophagales</taxon>
        <taxon>Hymenobacteraceae</taxon>
        <taxon>Pontibacter</taxon>
    </lineage>
</organism>
<dbReference type="Pfam" id="PF13439">
    <property type="entry name" value="Glyco_transf_4"/>
    <property type="match status" value="1"/>
</dbReference>
<dbReference type="SUPFAM" id="SSF53756">
    <property type="entry name" value="UDP-Glycosyltransferase/glycogen phosphorylase"/>
    <property type="match status" value="1"/>
</dbReference>
<evidence type="ECO:0000313" key="4">
    <source>
        <dbReference type="Proteomes" id="UP001597369"/>
    </source>
</evidence>
<evidence type="ECO:0000313" key="3">
    <source>
        <dbReference type="EMBL" id="MFD2065688.1"/>
    </source>
</evidence>
<dbReference type="PANTHER" id="PTHR45947">
    <property type="entry name" value="SULFOQUINOVOSYL TRANSFERASE SQD2"/>
    <property type="match status" value="1"/>
</dbReference>
<dbReference type="InterPro" id="IPR001296">
    <property type="entry name" value="Glyco_trans_1"/>
</dbReference>
<proteinExistence type="predicted"/>